<dbReference type="EMBL" id="JANBTX010000116">
    <property type="protein sequence ID" value="KAJ2686248.1"/>
    <property type="molecule type" value="Genomic_DNA"/>
</dbReference>
<feature type="region of interest" description="Disordered" evidence="4">
    <location>
        <begin position="2073"/>
        <end position="2094"/>
    </location>
</feature>
<dbReference type="GO" id="GO:0005096">
    <property type="term" value="F:GTPase activator activity"/>
    <property type="evidence" value="ECO:0007669"/>
    <property type="project" value="UniProtKB-KW"/>
</dbReference>
<dbReference type="OrthoDB" id="79452at2759"/>
<evidence type="ECO:0000256" key="2">
    <source>
        <dbReference type="PROSITE-ProRule" id="PRU00135"/>
    </source>
</evidence>
<dbReference type="GO" id="GO:0007264">
    <property type="term" value="P:small GTPase-mediated signal transduction"/>
    <property type="evidence" value="ECO:0007669"/>
    <property type="project" value="InterPro"/>
</dbReference>
<dbReference type="InterPro" id="IPR023578">
    <property type="entry name" value="Ras_GEF_dom_sf"/>
</dbReference>
<evidence type="ECO:0000313" key="9">
    <source>
        <dbReference type="Proteomes" id="UP001151516"/>
    </source>
</evidence>
<feature type="region of interest" description="Disordered" evidence="4">
    <location>
        <begin position="2980"/>
        <end position="3008"/>
    </location>
</feature>
<feature type="domain" description="PH" evidence="5">
    <location>
        <begin position="2624"/>
        <end position="2659"/>
    </location>
</feature>
<feature type="region of interest" description="Disordered" evidence="4">
    <location>
        <begin position="1326"/>
        <end position="1351"/>
    </location>
</feature>
<feature type="compositionally biased region" description="Polar residues" evidence="4">
    <location>
        <begin position="886"/>
        <end position="901"/>
    </location>
</feature>
<dbReference type="PANTHER" id="PTHR23176">
    <property type="entry name" value="RHO/RAC/CDC GTPASE-ACTIVATING PROTEIN"/>
    <property type="match status" value="1"/>
</dbReference>
<sequence length="3048" mass="323253">MALGNDRPRDESAKSKSRTLTSLGQSLRRGLTTKRSNKGPASSQQQSTDTTAAEGECSADRSTAPAATATTGSTSAAAVAPPATGTTTTSSSSNTLHTSSFAKTSTYTPSPLSRGTAASHAGAVGGYSSVSSSSTANLSLGLGGSDSLYGNAARSHRIVSASGGSSVVVGAATAATGAFRKTLYGSMGLNSLSKSGMNNSSPSLVPAPAKSSAHAGSISLPKVAANASAAAAAANGTGNNNMGSYTPDSSLHSGRKGPPPPDHSGGYGAAAAATPNRDYSFAIAGNPGSNSSVSTSAANHAQSARSSAGASITPVKEGYLSKKTDINPSTSLASALSRGWKVYRVVLKGAKIFFYKPPSESELRAMFPEEIAAASNETAGGYFRASMSTAAHYDEGSSSSNVGAGVGGNGTGFPMAPGEMEAGSRAIIFEPGVHDGEITAPLCERYLFGECFTEVDLRSLKFKRYVCVLIFDDTIVVLKRRWVRQGLASSFFGAVSNKMRFGKGSSRGKSQQLPDNSSLVSAELGIQGKGYFTKWKYHSSYPLTNVEAIEAASSRFSVSHAPGVLGHLTRESQAGSGRVSLYSIGNSSVSSVMTRTSTVSKDYSGALSSGLVPGFQIFVGGKERVARMFVATTSDAKNNWLSRFAAAKASFARKLRQRPRENTTAARRFNGSNVETARRVTPQAGKDAAVDTANPDDKGKPAKDARTRMFWGTQRHPELVVVPRDPNAPLATNAGDSNSVEDVAVLGGSKSALVHEMIFCTTEPATSRGGSAGVSFTRQLVGTYRTFMDTGDLLRELQRYSELVLPEINDYARVMGNLRAIITDLATLYSTVYDAEQIDTLRAIVAKTIAAGTTVDSTAVAALNGAIDRMVPLAPPHVAADDVSARPSQHTPGTMDSAQLKSPMSTLTSYEIVGLPLTPLGAPTSASSPRPIDGIGSMPVRGRSRTHHGEAEVSIPQIPSVPELIRVEITGLSPSLLLRVSPAEFAHQLYLFHKSQLAEFDPKQARLYLPILEDDARRTGANNAALQPVSSLLTVGLTSQGSASEVDHSPMAMQAKSMTMPSAFAKDAALAVSAGGDAGGDGNTERLLEVQRQLMVFTQSEPHFITRMVHHHLLVELPLNRPARRSALLQHWVRIGEECRIIGDAVSWAAIAMAVTMAPIARLRETWHGVGLAWKDLIVTEWVPLLVKYGIYETDIDTPSDELSADSHKPLIVRPQGRSGASTPSSALGYSYTPIPYYGTIRISVNRQGRRFKRRYEPVIAAANGGDAAGDKVLFAHYGHMYKVAQEAVNGISNMVVERARTSIMRSRASSVSLASKFRETSGILAQQATSQQQQQQQQAQQQLSSNNSLRHESAQAQLAGILDPSMMGHPYLQAYLKSLALNPLKIGDEVVESDVAEYDLRYLLSISLQCEPSVADQYQQHLLQDSSDGADDESGLSRSSMLSALRQAPGSILPLVCPETVPSTNILQWITPAARTPVPPVPAHVVGRASMASGRAGTFSHGVPSPVLTSESVGSKPIAASGQRQASQGNSGSSFMTEQSQSAVSESAGSEGRGLQHKRSQSFPTNSASSGQGLHGNDEGSDVLAQAGDSSNLVAAADAGGRVEQQMSDAARSDAIYAGATVYAANGDLSLRVLRVQYMHSRESTVGSAATAAHPLRFVVEVQGGTLGMLLDLLISGIEHHSASVTSDKGVRIQLPGGTAPALLFNRDVFQRTFMASFRHFCLGVEVVDAMRRALAGLEDGSSQAASVRVAGFGTLLDVCENWLGHHFSDFHDSTALREAMAEFLAHLSSAVRKAQLGAASRELSQRAGLLLPELIAQLLTPSGFTALDKVLERRLAYAVNRERRSSNAMQMDVTMQSPLSLVSVADPDAMLEALNRLAQTHFARCSFNDWLVAFSLLEAQTHIPLPWYPKKRVAQVPTEDDMIVSDIYQVLEQTHRARGGASQAHGTSGVAGGGVGMGMGMGGMGGGVSSATAETALVRTMPHSIQAMLELHRTIRGWVIRQIVDPAISMAQRVARIQRFLSVVRLCRRDSHLSASRVFGGLLNSYMREAGMIPDRQPSYRAGSIKAYASGVGSRAGSETSGGRRGKRKGAQTQVKYVPAFVERAVASALVSPESRQFVRAWNDVASDNGTKLDTLEAVLRGAREWPTPDSAPTTPTLAGDMGATPAGDASAPPARAPMQRSRSNPNIADGLDITEDSMARADCFVPCLGWLLENMISLCYDTPDTLVGDSRLVNLAKRHRVFIMLCVCDQLATRCQEAFALPTRIRIDLAQISTWVTQTPLHIAEIRATSIAEATAAAYADMASSASAVPSSPTEAGAAAPSASFGVDRPFSFAMPPAHNSAAGFTRGADTISPIRQHGHAGNFAKRSIANLRGANSGSATANAAASAANYSRKSSTAAAAAASGGADFGVNQMAFGSPPAPAPRSLAFADGPNVMPLVPTSQSPTGQGSAGGAVAYMRPFSRLVTDEVEKVRQEIRERERLERELRDREQAIERQKNERTKILKRQLKEQQQRRAKNEPLLNMANLMNKVSGIGVRESSIDGSSGALLANGKGLLSSYGGPPLSHHHNAASGGSADDNRLSTASSTMRPRGPALPNAKPANVINLINSTITVEQGYTKRDFVFRIVTEEGGQYLLQAPDGDQMDDWIAAMRDAATEAAARRLTLFVEEAKKRSNGDGPQPQNINSATDSPDASAPSQLQQLNQQRIMGGTGGGDTTRSRFTAFLGGGSSAFGGFGMGSSHNTPPVPNRGGLSALQQQQQSKDLAASNADPKSFGIDLARLMPDPKVVPMIVEKCLTEIELRGLEEVGIYRVSGAAADVSRLRQLFNADPDAIDLSSDEFYDINVVSGVMKQFLRELPEPLMTYNLYEGYINAASIDDYDERLWAIKDLVQALPVPNYTVLKRLVEHLERVTDYEEVNHMYGTNLALVFGPSLLRPPPGSSSFALAMSNLGHAQSVIKNLILQYHWIFNVEEEAEPIEEDSECAASTNEGGQEAAGDEPSDAQAAEAAELLPVLPKRDSLAQPPLSPTTLADMDSLTMAVNKLSV</sequence>
<dbReference type="Gene3D" id="1.10.840.10">
    <property type="entry name" value="Ras guanine-nucleotide exchange factors catalytic domain"/>
    <property type="match status" value="1"/>
</dbReference>
<dbReference type="InterPro" id="IPR036964">
    <property type="entry name" value="RASGEF_cat_dom_sf"/>
</dbReference>
<feature type="region of interest" description="Disordered" evidence="4">
    <location>
        <begin position="2563"/>
        <end position="2601"/>
    </location>
</feature>
<feature type="compositionally biased region" description="Basic and acidic residues" evidence="4">
    <location>
        <begin position="695"/>
        <end position="704"/>
    </location>
</feature>
<dbReference type="GO" id="GO:0005737">
    <property type="term" value="C:cytoplasm"/>
    <property type="evidence" value="ECO:0007669"/>
    <property type="project" value="TreeGrafter"/>
</dbReference>
<organism evidence="8 9">
    <name type="scientific">Coemansia spiralis</name>
    <dbReference type="NCBI Taxonomy" id="417178"/>
    <lineage>
        <taxon>Eukaryota</taxon>
        <taxon>Fungi</taxon>
        <taxon>Fungi incertae sedis</taxon>
        <taxon>Zoopagomycota</taxon>
        <taxon>Kickxellomycotina</taxon>
        <taxon>Kickxellomycetes</taxon>
        <taxon>Kickxellales</taxon>
        <taxon>Kickxellaceae</taxon>
        <taxon>Coemansia</taxon>
    </lineage>
</organism>
<evidence type="ECO:0000256" key="4">
    <source>
        <dbReference type="SAM" id="MobiDB-lite"/>
    </source>
</evidence>
<dbReference type="PANTHER" id="PTHR23176:SF129">
    <property type="entry name" value="RHO GTPASE ACTIVATING PROTEIN AT 16F, ISOFORM E-RELATED"/>
    <property type="match status" value="1"/>
</dbReference>
<dbReference type="InterPro" id="IPR011993">
    <property type="entry name" value="PH-like_dom_sf"/>
</dbReference>
<dbReference type="InterPro" id="IPR000651">
    <property type="entry name" value="Ras-like_Gua-exchang_fac_N"/>
</dbReference>
<feature type="compositionally biased region" description="Low complexity" evidence="4">
    <location>
        <begin position="117"/>
        <end position="126"/>
    </location>
</feature>
<gene>
    <name evidence="8" type="ORF">IWW39_003761</name>
</gene>
<evidence type="ECO:0000259" key="7">
    <source>
        <dbReference type="PROSITE" id="PS50238"/>
    </source>
</evidence>
<dbReference type="SUPFAM" id="SSF48366">
    <property type="entry name" value="Ras GEF"/>
    <property type="match status" value="2"/>
</dbReference>
<dbReference type="GO" id="GO:0005085">
    <property type="term" value="F:guanyl-nucleotide exchange factor activity"/>
    <property type="evidence" value="ECO:0007669"/>
    <property type="project" value="UniProtKB-KW"/>
</dbReference>
<feature type="compositionally biased region" description="Low complexity" evidence="4">
    <location>
        <begin position="2689"/>
        <end position="2700"/>
    </location>
</feature>
<feature type="compositionally biased region" description="Polar residues" evidence="4">
    <location>
        <begin position="242"/>
        <end position="252"/>
    </location>
</feature>
<feature type="compositionally biased region" description="Polar residues" evidence="4">
    <location>
        <begin position="1562"/>
        <end position="1573"/>
    </location>
</feature>
<feature type="compositionally biased region" description="Low complexity" evidence="4">
    <location>
        <begin position="60"/>
        <end position="100"/>
    </location>
</feature>
<dbReference type="Gene3D" id="1.20.870.10">
    <property type="entry name" value="Son of sevenless (SoS) protein Chain: S domain 1"/>
    <property type="match status" value="1"/>
</dbReference>
<feature type="region of interest" description="Disordered" evidence="4">
    <location>
        <begin position="1498"/>
        <end position="1586"/>
    </location>
</feature>
<proteinExistence type="predicted"/>
<feature type="region of interest" description="Disordered" evidence="4">
    <location>
        <begin position="1"/>
        <end position="126"/>
    </location>
</feature>
<dbReference type="PROSITE" id="PS50238">
    <property type="entry name" value="RHOGAP"/>
    <property type="match status" value="1"/>
</dbReference>
<dbReference type="SMART" id="SM00233">
    <property type="entry name" value="PH"/>
    <property type="match status" value="2"/>
</dbReference>
<feature type="region of interest" description="Disordered" evidence="4">
    <location>
        <begin position="2738"/>
        <end position="2772"/>
    </location>
</feature>
<dbReference type="Pfam" id="PF00169">
    <property type="entry name" value="PH"/>
    <property type="match status" value="1"/>
</dbReference>
<dbReference type="InterPro" id="IPR000198">
    <property type="entry name" value="RhoGAP_dom"/>
</dbReference>
<dbReference type="SUPFAM" id="SSF50729">
    <property type="entry name" value="PH domain-like"/>
    <property type="match status" value="2"/>
</dbReference>
<evidence type="ECO:0000313" key="8">
    <source>
        <dbReference type="EMBL" id="KAJ2686248.1"/>
    </source>
</evidence>
<feature type="region of interest" description="Disordered" evidence="4">
    <location>
        <begin position="290"/>
        <end position="311"/>
    </location>
</feature>
<dbReference type="InterPro" id="IPR001849">
    <property type="entry name" value="PH_domain"/>
</dbReference>
<keyword evidence="3" id="KW-0175">Coiled coil</keyword>
<dbReference type="Pfam" id="PF00617">
    <property type="entry name" value="RasGEF"/>
    <property type="match status" value="1"/>
</dbReference>
<feature type="region of interest" description="Disordered" evidence="4">
    <location>
        <begin position="2147"/>
        <end position="2193"/>
    </location>
</feature>
<feature type="compositionally biased region" description="Polar residues" evidence="4">
    <location>
        <begin position="290"/>
        <end position="310"/>
    </location>
</feature>
<dbReference type="PROSITE" id="PS50212">
    <property type="entry name" value="RASGEF_NTER"/>
    <property type="match status" value="1"/>
</dbReference>
<reference evidence="8" key="1">
    <citation type="submission" date="2022-07" db="EMBL/GenBank/DDBJ databases">
        <title>Phylogenomic reconstructions and comparative analyses of Kickxellomycotina fungi.</title>
        <authorList>
            <person name="Reynolds N.K."/>
            <person name="Stajich J.E."/>
            <person name="Barry K."/>
            <person name="Grigoriev I.V."/>
            <person name="Crous P."/>
            <person name="Smith M.E."/>
        </authorList>
    </citation>
    <scope>NUCLEOTIDE SEQUENCE</scope>
    <source>
        <strain evidence="8">CBS 109367</strain>
    </source>
</reference>
<evidence type="ECO:0000259" key="6">
    <source>
        <dbReference type="PROSITE" id="PS50212"/>
    </source>
</evidence>
<feature type="compositionally biased region" description="Low complexity" evidence="4">
    <location>
        <begin position="1326"/>
        <end position="1343"/>
    </location>
</feature>
<dbReference type="Gene3D" id="2.30.29.30">
    <property type="entry name" value="Pleckstrin-homology domain (PH domain)/Phosphotyrosine-binding domain (PTB)"/>
    <property type="match status" value="2"/>
</dbReference>
<name>A0A9W8GKI3_9FUNG</name>
<feature type="domain" description="N-terminal Ras-GEF" evidence="6">
    <location>
        <begin position="1659"/>
        <end position="1810"/>
    </location>
</feature>
<feature type="region of interest" description="Disordered" evidence="4">
    <location>
        <begin position="2674"/>
        <end position="2702"/>
    </location>
</feature>
<dbReference type="SMART" id="SM00324">
    <property type="entry name" value="RhoGAP"/>
    <property type="match status" value="1"/>
</dbReference>
<comment type="caution">
    <text evidence="8">The sequence shown here is derived from an EMBL/GenBank/DDBJ whole genome shotgun (WGS) entry which is preliminary data.</text>
</comment>
<keyword evidence="9" id="KW-1185">Reference proteome</keyword>
<dbReference type="InterPro" id="IPR050729">
    <property type="entry name" value="Rho-GAP"/>
</dbReference>
<feature type="compositionally biased region" description="Polar residues" evidence="4">
    <location>
        <begin position="1523"/>
        <end position="1549"/>
    </location>
</feature>
<evidence type="ECO:0000259" key="5">
    <source>
        <dbReference type="PROSITE" id="PS50003"/>
    </source>
</evidence>
<dbReference type="SUPFAM" id="SSF48350">
    <property type="entry name" value="GTPase activation domain, GAP"/>
    <property type="match status" value="1"/>
</dbReference>
<feature type="domain" description="Rho-GAP" evidence="7">
    <location>
        <begin position="2779"/>
        <end position="2971"/>
    </location>
</feature>
<evidence type="ECO:0000256" key="1">
    <source>
        <dbReference type="ARBA" id="ARBA00022468"/>
    </source>
</evidence>
<feature type="compositionally biased region" description="Polar residues" evidence="4">
    <location>
        <begin position="101"/>
        <end position="113"/>
    </location>
</feature>
<evidence type="ECO:0008006" key="10">
    <source>
        <dbReference type="Google" id="ProtNLM"/>
    </source>
</evidence>
<feature type="compositionally biased region" description="Basic and acidic residues" evidence="4">
    <location>
        <begin position="1"/>
        <end position="14"/>
    </location>
</feature>
<feature type="coiled-coil region" evidence="3">
    <location>
        <begin position="2468"/>
        <end position="2517"/>
    </location>
</feature>
<dbReference type="InterPro" id="IPR001895">
    <property type="entry name" value="RASGEF_cat_dom"/>
</dbReference>
<keyword evidence="2" id="KW-0344">Guanine-nucleotide releasing factor</keyword>
<feature type="compositionally biased region" description="Polar residues" evidence="4">
    <location>
        <begin position="662"/>
        <end position="675"/>
    </location>
</feature>
<feature type="compositionally biased region" description="Low complexity" evidence="4">
    <location>
        <begin position="2755"/>
        <end position="2770"/>
    </location>
</feature>
<feature type="region of interest" description="Disordered" evidence="4">
    <location>
        <begin position="923"/>
        <end position="943"/>
    </location>
</feature>
<dbReference type="InterPro" id="IPR008936">
    <property type="entry name" value="Rho_GTPase_activation_prot"/>
</dbReference>
<feature type="compositionally biased region" description="Polar residues" evidence="4">
    <location>
        <begin position="39"/>
        <end position="51"/>
    </location>
</feature>
<dbReference type="PROSITE" id="PS50003">
    <property type="entry name" value="PH_DOMAIN"/>
    <property type="match status" value="1"/>
</dbReference>
<feature type="region of interest" description="Disordered" evidence="4">
    <location>
        <begin position="655"/>
        <end position="704"/>
    </location>
</feature>
<feature type="region of interest" description="Disordered" evidence="4">
    <location>
        <begin position="882"/>
        <end position="901"/>
    </location>
</feature>
<keyword evidence="1" id="KW-0343">GTPase activation</keyword>
<evidence type="ECO:0000256" key="3">
    <source>
        <dbReference type="SAM" id="Coils"/>
    </source>
</evidence>
<feature type="region of interest" description="Disordered" evidence="4">
    <location>
        <begin position="235"/>
        <end position="270"/>
    </location>
</feature>
<dbReference type="Gene3D" id="1.10.555.10">
    <property type="entry name" value="Rho GTPase activation protein"/>
    <property type="match status" value="1"/>
</dbReference>
<dbReference type="Pfam" id="PF00620">
    <property type="entry name" value="RhoGAP"/>
    <property type="match status" value="1"/>
</dbReference>
<dbReference type="Proteomes" id="UP001151516">
    <property type="component" value="Unassembled WGS sequence"/>
</dbReference>
<protein>
    <recommendedName>
        <fullName evidence="10">Ras-GEF domain-containing protein</fullName>
    </recommendedName>
</protein>
<accession>A0A9W8GKI3</accession>